<sequence>MVDTRKRRSVTDFSDVLCESMLFQCRTEFLRTRAIHELTKPNRLSPVEDVEVRNGITWHFISLFFQDGRVDVHVPDGRRMSTRGRAKHVSLNPRKLQLEDGTAMHLCICMRPLPK</sequence>
<dbReference type="Proteomes" id="UP000268014">
    <property type="component" value="Unassembled WGS sequence"/>
</dbReference>
<gene>
    <name evidence="1" type="ORF">HPLM_LOCUS21171</name>
</gene>
<protein>
    <submittedName>
        <fullName evidence="3">MATH domain-containing protein</fullName>
    </submittedName>
</protein>
<dbReference type="WBParaSite" id="HPLM_0002118201-mRNA-1">
    <property type="protein sequence ID" value="HPLM_0002118201-mRNA-1"/>
    <property type="gene ID" value="HPLM_0002118201"/>
</dbReference>
<dbReference type="EMBL" id="UZAF01023063">
    <property type="protein sequence ID" value="VDO88310.1"/>
    <property type="molecule type" value="Genomic_DNA"/>
</dbReference>
<proteinExistence type="predicted"/>
<dbReference type="AlphaFoldDB" id="A0A0N4X9Y7"/>
<organism evidence="3">
    <name type="scientific">Haemonchus placei</name>
    <name type="common">Barber's pole worm</name>
    <dbReference type="NCBI Taxonomy" id="6290"/>
    <lineage>
        <taxon>Eukaryota</taxon>
        <taxon>Metazoa</taxon>
        <taxon>Ecdysozoa</taxon>
        <taxon>Nematoda</taxon>
        <taxon>Chromadorea</taxon>
        <taxon>Rhabditida</taxon>
        <taxon>Rhabditina</taxon>
        <taxon>Rhabditomorpha</taxon>
        <taxon>Strongyloidea</taxon>
        <taxon>Trichostrongylidae</taxon>
        <taxon>Haemonchus</taxon>
    </lineage>
</organism>
<evidence type="ECO:0000313" key="3">
    <source>
        <dbReference type="WBParaSite" id="HPLM_0002118201-mRNA-1"/>
    </source>
</evidence>
<evidence type="ECO:0000313" key="2">
    <source>
        <dbReference type="Proteomes" id="UP000268014"/>
    </source>
</evidence>
<accession>A0A0N4X9Y7</accession>
<name>A0A0N4X9Y7_HAEPC</name>
<reference evidence="3" key="1">
    <citation type="submission" date="2017-02" db="UniProtKB">
        <authorList>
            <consortium name="WormBaseParasite"/>
        </authorList>
    </citation>
    <scope>IDENTIFICATION</scope>
</reference>
<evidence type="ECO:0000313" key="1">
    <source>
        <dbReference type="EMBL" id="VDO88310.1"/>
    </source>
</evidence>
<reference evidence="1 2" key="2">
    <citation type="submission" date="2018-11" db="EMBL/GenBank/DDBJ databases">
        <authorList>
            <consortium name="Pathogen Informatics"/>
        </authorList>
    </citation>
    <scope>NUCLEOTIDE SEQUENCE [LARGE SCALE GENOMIC DNA]</scope>
    <source>
        <strain evidence="1 2">MHpl1</strain>
    </source>
</reference>
<keyword evidence="2" id="KW-1185">Reference proteome</keyword>